<keyword evidence="5" id="KW-0547">Nucleotide-binding</keyword>
<evidence type="ECO:0000256" key="1">
    <source>
        <dbReference type="ARBA" id="ARBA00000198"/>
    </source>
</evidence>
<dbReference type="UniPathway" id="UPA00077">
    <property type="reaction ID" value="UER00155"/>
</dbReference>
<gene>
    <name evidence="10" type="ORF">MOHU_10900</name>
</gene>
<comment type="catalytic activity">
    <reaction evidence="1">
        <text>6-hydroxymethyl-7,8-dihydropterin + ATP = (7,8-dihydropterin-6-yl)methyl diphosphate + AMP + H(+)</text>
        <dbReference type="Rhea" id="RHEA:11412"/>
        <dbReference type="ChEBI" id="CHEBI:15378"/>
        <dbReference type="ChEBI" id="CHEBI:30616"/>
        <dbReference type="ChEBI" id="CHEBI:44841"/>
        <dbReference type="ChEBI" id="CHEBI:72950"/>
        <dbReference type="ChEBI" id="CHEBI:456215"/>
        <dbReference type="EC" id="2.7.6.3"/>
    </reaction>
</comment>
<evidence type="ECO:0000313" key="11">
    <source>
        <dbReference type="Proteomes" id="UP000238415"/>
    </source>
</evidence>
<dbReference type="Proteomes" id="UP000238415">
    <property type="component" value="Unassembled WGS sequence"/>
</dbReference>
<comment type="pathway">
    <text evidence="2">Cofactor biosynthesis; tetrahydrofolate biosynthesis; 2-amino-4-hydroxy-6-hydroxymethyl-7,8-dihydropteridine diphosphate from 7,8-dihydroneopterin triphosphate: step 4/4.</text>
</comment>
<name>A0A2T0AU01_9FIRM</name>
<evidence type="ECO:0000256" key="2">
    <source>
        <dbReference type="ARBA" id="ARBA00005051"/>
    </source>
</evidence>
<keyword evidence="6 10" id="KW-0418">Kinase</keyword>
<dbReference type="RefSeq" id="WP_277997013.1">
    <property type="nucleotide sequence ID" value="NZ_CP136418.1"/>
</dbReference>
<evidence type="ECO:0000256" key="4">
    <source>
        <dbReference type="ARBA" id="ARBA00022679"/>
    </source>
</evidence>
<organism evidence="10 11">
    <name type="scientific">Neomoorella humiferrea</name>
    <dbReference type="NCBI Taxonomy" id="676965"/>
    <lineage>
        <taxon>Bacteria</taxon>
        <taxon>Bacillati</taxon>
        <taxon>Bacillota</taxon>
        <taxon>Clostridia</taxon>
        <taxon>Neomoorellales</taxon>
        <taxon>Neomoorellaceae</taxon>
        <taxon>Neomoorella</taxon>
    </lineage>
</organism>
<evidence type="ECO:0000259" key="9">
    <source>
        <dbReference type="Pfam" id="PF01288"/>
    </source>
</evidence>
<dbReference type="InterPro" id="IPR000550">
    <property type="entry name" value="Hppk"/>
</dbReference>
<dbReference type="GO" id="GO:0046656">
    <property type="term" value="P:folic acid biosynthetic process"/>
    <property type="evidence" value="ECO:0007669"/>
    <property type="project" value="UniProtKB-KW"/>
</dbReference>
<sequence>MGEGEKGPVTAYLGLGSNLGDREGHLLQALSLLAAVEGIKVEGLSSWYETSPVGKTEQGWFL</sequence>
<evidence type="ECO:0000256" key="8">
    <source>
        <dbReference type="ARBA" id="ARBA00022909"/>
    </source>
</evidence>
<comment type="caution">
    <text evidence="10">The sequence shown here is derived from an EMBL/GenBank/DDBJ whole genome shotgun (WGS) entry which is preliminary data.</text>
</comment>
<dbReference type="GO" id="GO:0016301">
    <property type="term" value="F:kinase activity"/>
    <property type="evidence" value="ECO:0007669"/>
    <property type="project" value="UniProtKB-KW"/>
</dbReference>
<accession>A0A2T0AU01</accession>
<evidence type="ECO:0000256" key="6">
    <source>
        <dbReference type="ARBA" id="ARBA00022777"/>
    </source>
</evidence>
<keyword evidence="8" id="KW-0289">Folate biosynthesis</keyword>
<evidence type="ECO:0000313" key="10">
    <source>
        <dbReference type="EMBL" id="PRR73948.1"/>
    </source>
</evidence>
<keyword evidence="11" id="KW-1185">Reference proteome</keyword>
<dbReference type="InterPro" id="IPR035907">
    <property type="entry name" value="Hppk_sf"/>
</dbReference>
<dbReference type="SUPFAM" id="SSF55083">
    <property type="entry name" value="6-hydroxymethyl-7,8-dihydropterin pyrophosphokinase, HPPK"/>
    <property type="match status" value="1"/>
</dbReference>
<dbReference type="GO" id="GO:0005524">
    <property type="term" value="F:ATP binding"/>
    <property type="evidence" value="ECO:0007669"/>
    <property type="project" value="UniProtKB-KW"/>
</dbReference>
<dbReference type="EMBL" id="PVXM01000015">
    <property type="protein sequence ID" value="PRR73948.1"/>
    <property type="molecule type" value="Genomic_DNA"/>
</dbReference>
<evidence type="ECO:0000256" key="3">
    <source>
        <dbReference type="ARBA" id="ARBA00013253"/>
    </source>
</evidence>
<feature type="domain" description="7,8-dihydro-6-hydroxymethylpterin-pyrophosphokinase" evidence="9">
    <location>
        <begin position="12"/>
        <end position="62"/>
    </location>
</feature>
<dbReference type="GO" id="GO:0003848">
    <property type="term" value="F:2-amino-4-hydroxy-6-hydroxymethyldihydropteridine diphosphokinase activity"/>
    <property type="evidence" value="ECO:0007669"/>
    <property type="project" value="UniProtKB-EC"/>
</dbReference>
<keyword evidence="7" id="KW-0067">ATP-binding</keyword>
<evidence type="ECO:0000256" key="7">
    <source>
        <dbReference type="ARBA" id="ARBA00022840"/>
    </source>
</evidence>
<dbReference type="Pfam" id="PF01288">
    <property type="entry name" value="HPPK"/>
    <property type="match status" value="1"/>
</dbReference>
<protein>
    <recommendedName>
        <fullName evidence="3">2-amino-4-hydroxy-6-hydroxymethyldihydropteridine diphosphokinase</fullName>
        <ecNumber evidence="3">2.7.6.3</ecNumber>
    </recommendedName>
</protein>
<evidence type="ECO:0000256" key="5">
    <source>
        <dbReference type="ARBA" id="ARBA00022741"/>
    </source>
</evidence>
<keyword evidence="4" id="KW-0808">Transferase</keyword>
<reference evidence="10 11" key="1">
    <citation type="submission" date="2018-03" db="EMBL/GenBank/DDBJ databases">
        <title>Genome sequence of Moorella humiferrea DSM 23265.</title>
        <authorList>
            <person name="Poehlein A."/>
            <person name="Daniel R."/>
        </authorList>
    </citation>
    <scope>NUCLEOTIDE SEQUENCE [LARGE SCALE GENOMIC DNA]</scope>
    <source>
        <strain evidence="10 11">DSM 23265</strain>
    </source>
</reference>
<dbReference type="AlphaFoldDB" id="A0A2T0AU01"/>
<dbReference type="GO" id="GO:0046654">
    <property type="term" value="P:tetrahydrofolate biosynthetic process"/>
    <property type="evidence" value="ECO:0007669"/>
    <property type="project" value="UniProtKB-UniPathway"/>
</dbReference>
<dbReference type="EC" id="2.7.6.3" evidence="3"/>
<proteinExistence type="predicted"/>
<dbReference type="Gene3D" id="3.30.70.560">
    <property type="entry name" value="7,8-Dihydro-6-hydroxymethylpterin-pyrophosphokinase HPPK"/>
    <property type="match status" value="1"/>
</dbReference>